<protein>
    <recommendedName>
        <fullName evidence="3">phenylalanine 4-monooxygenase</fullName>
        <ecNumber evidence="3">1.14.16.1</ecNumber>
    </recommendedName>
</protein>
<dbReference type="CDD" id="cd04905">
    <property type="entry name" value="ACT_CM-PDT"/>
    <property type="match status" value="1"/>
</dbReference>
<comment type="cofactor">
    <cofactor evidence="1 8">
        <name>Fe(2+)</name>
        <dbReference type="ChEBI" id="CHEBI:29033"/>
    </cofactor>
</comment>
<keyword evidence="9" id="KW-0472">Membrane</keyword>
<evidence type="ECO:0000256" key="6">
    <source>
        <dbReference type="ARBA" id="ARBA00023004"/>
    </source>
</evidence>
<comment type="caution">
    <text evidence="12">The sequence shown here is derived from an EMBL/GenBank/DDBJ whole genome shotgun (WGS) entry which is preliminary data.</text>
</comment>
<evidence type="ECO:0000313" key="13">
    <source>
        <dbReference type="Proteomes" id="UP000023152"/>
    </source>
</evidence>
<dbReference type="PANTHER" id="PTHR11473:SF24">
    <property type="entry name" value="PHENYLALANINE-4-HYDROXYLASE"/>
    <property type="match status" value="1"/>
</dbReference>
<dbReference type="SUPFAM" id="SSF55021">
    <property type="entry name" value="ACT-like"/>
    <property type="match status" value="1"/>
</dbReference>
<evidence type="ECO:0000259" key="10">
    <source>
        <dbReference type="PROSITE" id="PS51410"/>
    </source>
</evidence>
<proteinExistence type="inferred from homology"/>
<dbReference type="PROSITE" id="PS51671">
    <property type="entry name" value="ACT"/>
    <property type="match status" value="1"/>
</dbReference>
<dbReference type="InterPro" id="IPR002912">
    <property type="entry name" value="ACT_dom"/>
</dbReference>
<dbReference type="EC" id="1.14.16.1" evidence="3"/>
<dbReference type="PRINTS" id="PR00372">
    <property type="entry name" value="FYWHYDRXLASE"/>
</dbReference>
<evidence type="ECO:0000256" key="2">
    <source>
        <dbReference type="ARBA" id="ARBA00009712"/>
    </source>
</evidence>
<evidence type="ECO:0000313" key="12">
    <source>
        <dbReference type="EMBL" id="ETO27856.1"/>
    </source>
</evidence>
<evidence type="ECO:0000256" key="8">
    <source>
        <dbReference type="PIRSR" id="PIRSR601273-2"/>
    </source>
</evidence>
<keyword evidence="9" id="KW-0812">Transmembrane</keyword>
<dbReference type="GO" id="GO:0005506">
    <property type="term" value="F:iron ion binding"/>
    <property type="evidence" value="ECO:0007669"/>
    <property type="project" value="InterPro"/>
</dbReference>
<evidence type="ECO:0000256" key="7">
    <source>
        <dbReference type="ARBA" id="ARBA00023033"/>
    </source>
</evidence>
<dbReference type="Proteomes" id="UP000023152">
    <property type="component" value="Unassembled WGS sequence"/>
</dbReference>
<dbReference type="PROSITE" id="PS51410">
    <property type="entry name" value="BH4_AAA_HYDROXYL_2"/>
    <property type="match status" value="2"/>
</dbReference>
<dbReference type="Gene3D" id="1.10.800.10">
    <property type="entry name" value="Aromatic amino acid hydroxylase"/>
    <property type="match status" value="2"/>
</dbReference>
<dbReference type="PANTHER" id="PTHR11473">
    <property type="entry name" value="AROMATIC AMINO ACID HYDROXYLASE"/>
    <property type="match status" value="1"/>
</dbReference>
<dbReference type="OrthoDB" id="983542at2759"/>
<accession>X6NPB1</accession>
<dbReference type="Gene3D" id="3.30.70.260">
    <property type="match status" value="1"/>
</dbReference>
<dbReference type="GO" id="GO:0004505">
    <property type="term" value="F:phenylalanine 4-monooxygenase activity"/>
    <property type="evidence" value="ECO:0007669"/>
    <property type="project" value="UniProtKB-EC"/>
</dbReference>
<evidence type="ECO:0000256" key="4">
    <source>
        <dbReference type="ARBA" id="ARBA00022723"/>
    </source>
</evidence>
<gene>
    <name evidence="12" type="ORF">RFI_09275</name>
</gene>
<comment type="similarity">
    <text evidence="2">Belongs to the biopterin-dependent aromatic amino acid hydroxylase family.</text>
</comment>
<keyword evidence="7 12" id="KW-0503">Monooxygenase</keyword>
<feature type="domain" description="Biopterin-dependent aromatic amino acid hydroxylase family profile" evidence="10">
    <location>
        <begin position="350"/>
        <end position="499"/>
    </location>
</feature>
<evidence type="ECO:0000256" key="9">
    <source>
        <dbReference type="SAM" id="Phobius"/>
    </source>
</evidence>
<dbReference type="EMBL" id="ASPP01006996">
    <property type="protein sequence ID" value="ETO27856.1"/>
    <property type="molecule type" value="Genomic_DNA"/>
</dbReference>
<evidence type="ECO:0000256" key="5">
    <source>
        <dbReference type="ARBA" id="ARBA00023002"/>
    </source>
</evidence>
<name>X6NPB1_RETFI</name>
<dbReference type="InterPro" id="IPR019774">
    <property type="entry name" value="Aromatic-AA_hydroxylase_C"/>
</dbReference>
<keyword evidence="4 8" id="KW-0479">Metal-binding</keyword>
<dbReference type="InterPro" id="IPR001273">
    <property type="entry name" value="ArAA_hydroxylase"/>
</dbReference>
<keyword evidence="9" id="KW-1133">Transmembrane helix</keyword>
<dbReference type="InterPro" id="IPR036951">
    <property type="entry name" value="ArAA_hydroxylase_sf"/>
</dbReference>
<organism evidence="12 13">
    <name type="scientific">Reticulomyxa filosa</name>
    <dbReference type="NCBI Taxonomy" id="46433"/>
    <lineage>
        <taxon>Eukaryota</taxon>
        <taxon>Sar</taxon>
        <taxon>Rhizaria</taxon>
        <taxon>Retaria</taxon>
        <taxon>Foraminifera</taxon>
        <taxon>Monothalamids</taxon>
        <taxon>Reticulomyxidae</taxon>
        <taxon>Reticulomyxa</taxon>
    </lineage>
</organism>
<dbReference type="InterPro" id="IPR045865">
    <property type="entry name" value="ACT-like_dom_sf"/>
</dbReference>
<feature type="domain" description="ACT" evidence="11">
    <location>
        <begin position="126"/>
        <end position="202"/>
    </location>
</feature>
<dbReference type="SUPFAM" id="SSF56534">
    <property type="entry name" value="Aromatic aminoacid monoxygenases, catalytic and oligomerization domains"/>
    <property type="match status" value="1"/>
</dbReference>
<keyword evidence="6 8" id="KW-0408">Iron</keyword>
<dbReference type="Pfam" id="PF00351">
    <property type="entry name" value="Biopterin_H"/>
    <property type="match status" value="2"/>
</dbReference>
<dbReference type="InterPro" id="IPR036329">
    <property type="entry name" value="Aro-AA_hydroxylase_C_sf"/>
</dbReference>
<keyword evidence="5" id="KW-0560">Oxidoreductase</keyword>
<sequence length="499" mass="57411">MFNQRISLRCNSKMLHIILSKKRKKYYRQSKFKIVFSFGMDTVIYSRLLFCFSFDYFFDVLECGLASSGTSSKVCQSLFAIYQRKVKYYVMRLLRRLSLFKLARRNLTLPRSSLFPVDPVVGPRTTILLSTKDRAGALNECLPVFSRNGVNLTKIESKYAMDPTEVQFVLDMGLSPDDPKVRRILEDLTSNKTTLFAKQVPPRSVPWFPMTSKDVDSLALLVLEGGIDLENKDHPGFHDPEYRKRRKEIAEYAATFQYGGKPEMVKYTKEEIQTWGVIWRKLEPLLEKHACDQYLEALGALKTSCGYREDNIPQLADVSEFIRKRTGFQLRPTAGLLSSRHFLNGLAFNEIGLASIGATDEQLAGLARCYWFSVEFGLCRKKPNSNERKIYGAGILSSFGEIEYSMSDKPEIRDWDPFAAAQQDYPITTYQPLYYMAESFESAKQKLQEYATSLRKPFSVRWDNDNQRLVVDSNVVRQDKSLIISSKLYFSSLEEFSQP</sequence>
<reference evidence="12 13" key="1">
    <citation type="journal article" date="2013" name="Curr. Biol.">
        <title>The Genome of the Foraminiferan Reticulomyxa filosa.</title>
        <authorList>
            <person name="Glockner G."/>
            <person name="Hulsmann N."/>
            <person name="Schleicher M."/>
            <person name="Noegel A.A."/>
            <person name="Eichinger L."/>
            <person name="Gallinger C."/>
            <person name="Pawlowski J."/>
            <person name="Sierra R."/>
            <person name="Euteneuer U."/>
            <person name="Pillet L."/>
            <person name="Moustafa A."/>
            <person name="Platzer M."/>
            <person name="Groth M."/>
            <person name="Szafranski K."/>
            <person name="Schliwa M."/>
        </authorList>
    </citation>
    <scope>NUCLEOTIDE SEQUENCE [LARGE SCALE GENOMIC DNA]</scope>
</reference>
<feature type="binding site" evidence="8">
    <location>
        <position position="375"/>
    </location>
    <ligand>
        <name>Fe cation</name>
        <dbReference type="ChEBI" id="CHEBI:24875"/>
    </ligand>
</feature>
<evidence type="ECO:0000256" key="1">
    <source>
        <dbReference type="ARBA" id="ARBA00001954"/>
    </source>
</evidence>
<keyword evidence="13" id="KW-1185">Reference proteome</keyword>
<evidence type="ECO:0000259" key="11">
    <source>
        <dbReference type="PROSITE" id="PS51671"/>
    </source>
</evidence>
<evidence type="ECO:0000256" key="3">
    <source>
        <dbReference type="ARBA" id="ARBA00011995"/>
    </source>
</evidence>
<feature type="domain" description="Biopterin-dependent aromatic amino acid hydroxylase family profile" evidence="10">
    <location>
        <begin position="193"/>
        <end position="347"/>
    </location>
</feature>
<dbReference type="AlphaFoldDB" id="X6NPB1"/>
<feature type="transmembrane region" description="Helical" evidence="9">
    <location>
        <begin position="32"/>
        <end position="58"/>
    </location>
</feature>